<evidence type="ECO:0000256" key="10">
    <source>
        <dbReference type="PIRSR" id="PIRSR000102-3"/>
    </source>
</evidence>
<name>A0A846WRF7_9ACTN</name>
<feature type="domain" description="Lactate/malate dehydrogenase N-terminal" evidence="12">
    <location>
        <begin position="9"/>
        <end position="147"/>
    </location>
</feature>
<feature type="binding site" evidence="7 9">
    <location>
        <position position="100"/>
    </location>
    <ligand>
        <name>substrate</name>
    </ligand>
</feature>
<keyword evidence="7 11" id="KW-0816">Tricarboxylic acid cycle</keyword>
<dbReference type="InterPro" id="IPR001236">
    <property type="entry name" value="Lactate/malate_DH_N"/>
</dbReference>
<comment type="catalytic activity">
    <reaction evidence="6 7 11">
        <text>(S)-malate + NAD(+) = oxaloacetate + NADH + H(+)</text>
        <dbReference type="Rhea" id="RHEA:21432"/>
        <dbReference type="ChEBI" id="CHEBI:15378"/>
        <dbReference type="ChEBI" id="CHEBI:15589"/>
        <dbReference type="ChEBI" id="CHEBI:16452"/>
        <dbReference type="ChEBI" id="CHEBI:57540"/>
        <dbReference type="ChEBI" id="CHEBI:57945"/>
        <dbReference type="EC" id="1.1.1.37"/>
    </reaction>
</comment>
<comment type="caution">
    <text evidence="14">The sequence shown here is derived from an EMBL/GenBank/DDBJ whole genome shotgun (WGS) entry which is preliminary data.</text>
</comment>
<keyword evidence="4 7" id="KW-0560">Oxidoreductase</keyword>
<dbReference type="Pfam" id="PF00056">
    <property type="entry name" value="Ldh_1_N"/>
    <property type="match status" value="1"/>
</dbReference>
<protein>
    <recommendedName>
        <fullName evidence="3 7">Malate dehydrogenase</fullName>
        <ecNumber evidence="2 7">1.1.1.37</ecNumber>
    </recommendedName>
</protein>
<dbReference type="EC" id="1.1.1.37" evidence="2 7"/>
<accession>A0A846WRF7</accession>
<dbReference type="InterPro" id="IPR001557">
    <property type="entry name" value="L-lactate/malate_DH"/>
</dbReference>
<evidence type="ECO:0000256" key="7">
    <source>
        <dbReference type="HAMAP-Rule" id="MF_01517"/>
    </source>
</evidence>
<dbReference type="AlphaFoldDB" id="A0A846WRF7"/>
<feature type="binding site" evidence="7 9">
    <location>
        <position position="94"/>
    </location>
    <ligand>
        <name>substrate</name>
    </ligand>
</feature>
<gene>
    <name evidence="7" type="primary">mdh</name>
    <name evidence="14" type="ORF">HGA05_21355</name>
</gene>
<evidence type="ECO:0000256" key="9">
    <source>
        <dbReference type="PIRSR" id="PIRSR000102-2"/>
    </source>
</evidence>
<evidence type="ECO:0000313" key="15">
    <source>
        <dbReference type="Proteomes" id="UP000563898"/>
    </source>
</evidence>
<sequence>MPDVSPAVVTVTGAAGSIGYASLFRIAAGAMLGHDRPVRLRLLELPAAVTAAEGTAMELEDGAFPLLESIDIFDDARKAFDGARFGLLIGARPRTKGMERAELLAANSAIFAEQGRIINDVAAQDIRVIVVGNPANTNAAIAAANAPDVPAERFTALTRLDHNRAIAQLARRTGTPVGRISRVTIWGNHSASQYPDIFHARVGDTPGAEIAADERWLVEDFIPTVATRGTAIIEARGASSAASAANATIDHVHDWVLGTAGDDWTSVAMPSTGAYGIREGLVSSVPARAVGGRWEVVEGLDINDFSRARIDASVAELEGELDAVAKLSPA</sequence>
<dbReference type="InterPro" id="IPR010945">
    <property type="entry name" value="Malate_DH_type2"/>
</dbReference>
<evidence type="ECO:0000256" key="8">
    <source>
        <dbReference type="PIRSR" id="PIRSR000102-1"/>
    </source>
</evidence>
<organism evidence="14 15">
    <name type="scientific">Gordonia polyisoprenivorans</name>
    <dbReference type="NCBI Taxonomy" id="84595"/>
    <lineage>
        <taxon>Bacteria</taxon>
        <taxon>Bacillati</taxon>
        <taxon>Actinomycetota</taxon>
        <taxon>Actinomycetes</taxon>
        <taxon>Mycobacteriales</taxon>
        <taxon>Gordoniaceae</taxon>
        <taxon>Gordonia</taxon>
    </lineage>
</organism>
<dbReference type="PIRSF" id="PIRSF000102">
    <property type="entry name" value="Lac_mal_DH"/>
    <property type="match status" value="1"/>
</dbReference>
<dbReference type="EMBL" id="JAAXPC010000015">
    <property type="protein sequence ID" value="NKY04119.1"/>
    <property type="molecule type" value="Genomic_DNA"/>
</dbReference>
<dbReference type="NCBIfam" id="NF003916">
    <property type="entry name" value="PRK05442.1"/>
    <property type="match status" value="1"/>
</dbReference>
<evidence type="ECO:0000256" key="2">
    <source>
        <dbReference type="ARBA" id="ARBA00012995"/>
    </source>
</evidence>
<dbReference type="Pfam" id="PF02866">
    <property type="entry name" value="Ldh_1_C"/>
    <property type="match status" value="1"/>
</dbReference>
<dbReference type="GO" id="GO:0006099">
    <property type="term" value="P:tricarboxylic acid cycle"/>
    <property type="evidence" value="ECO:0007669"/>
    <property type="project" value="UniProtKB-UniRule"/>
</dbReference>
<feature type="binding site" evidence="7 10">
    <location>
        <begin position="13"/>
        <end position="19"/>
    </location>
    <ligand>
        <name>NAD(+)</name>
        <dbReference type="ChEBI" id="CHEBI:57540"/>
    </ligand>
</feature>
<feature type="binding site" evidence="7 10">
    <location>
        <begin position="131"/>
        <end position="133"/>
    </location>
    <ligand>
        <name>NAD(+)</name>
        <dbReference type="ChEBI" id="CHEBI:57540"/>
    </ligand>
</feature>
<dbReference type="RefSeq" id="WP_006368081.1">
    <property type="nucleotide sequence ID" value="NZ_CP073075.1"/>
</dbReference>
<dbReference type="Gene3D" id="3.40.50.720">
    <property type="entry name" value="NAD(P)-binding Rossmann-like Domain"/>
    <property type="match status" value="1"/>
</dbReference>
<dbReference type="InterPro" id="IPR015955">
    <property type="entry name" value="Lactate_DH/Glyco_Ohase_4_C"/>
</dbReference>
<dbReference type="InterPro" id="IPR001252">
    <property type="entry name" value="Malate_DH_AS"/>
</dbReference>
<reference evidence="14 15" key="1">
    <citation type="submission" date="2020-04" db="EMBL/GenBank/DDBJ databases">
        <title>MicrobeNet Type strains.</title>
        <authorList>
            <person name="Nicholson A.C."/>
        </authorList>
    </citation>
    <scope>NUCLEOTIDE SEQUENCE [LARGE SCALE GENOMIC DNA]</scope>
    <source>
        <strain evidence="14 15">ATCC BAA-14</strain>
    </source>
</reference>
<evidence type="ECO:0000313" key="14">
    <source>
        <dbReference type="EMBL" id="NKY04119.1"/>
    </source>
</evidence>
<dbReference type="GO" id="GO:0030060">
    <property type="term" value="F:L-malate dehydrogenase (NAD+) activity"/>
    <property type="evidence" value="ECO:0007669"/>
    <property type="project" value="UniProtKB-UniRule"/>
</dbReference>
<dbReference type="Gene3D" id="3.90.110.10">
    <property type="entry name" value="Lactate dehydrogenase/glycoside hydrolase, family 4, C-terminal"/>
    <property type="match status" value="1"/>
</dbReference>
<dbReference type="InterPro" id="IPR036291">
    <property type="entry name" value="NAD(P)-bd_dom_sf"/>
</dbReference>
<dbReference type="FunFam" id="3.40.50.720:FF:000010">
    <property type="entry name" value="Malate dehydrogenase"/>
    <property type="match status" value="1"/>
</dbReference>
<dbReference type="PROSITE" id="PS00068">
    <property type="entry name" value="MDH"/>
    <property type="match status" value="1"/>
</dbReference>
<evidence type="ECO:0000256" key="6">
    <source>
        <dbReference type="ARBA" id="ARBA00048313"/>
    </source>
</evidence>
<dbReference type="FunFam" id="3.90.110.10:FF:000002">
    <property type="entry name" value="Malate dehydrogenase"/>
    <property type="match status" value="1"/>
</dbReference>
<evidence type="ECO:0000259" key="13">
    <source>
        <dbReference type="Pfam" id="PF02866"/>
    </source>
</evidence>
<evidence type="ECO:0000256" key="11">
    <source>
        <dbReference type="RuleBase" id="RU000422"/>
    </source>
</evidence>
<feature type="domain" description="Lactate/malate dehydrogenase C-terminal" evidence="13">
    <location>
        <begin position="158"/>
        <end position="325"/>
    </location>
</feature>
<evidence type="ECO:0000256" key="5">
    <source>
        <dbReference type="ARBA" id="ARBA00023027"/>
    </source>
</evidence>
<evidence type="ECO:0000259" key="12">
    <source>
        <dbReference type="Pfam" id="PF00056"/>
    </source>
</evidence>
<evidence type="ECO:0000256" key="1">
    <source>
        <dbReference type="ARBA" id="ARBA00009613"/>
    </source>
</evidence>
<feature type="binding site" evidence="7 10">
    <location>
        <position position="107"/>
    </location>
    <ligand>
        <name>NAD(+)</name>
        <dbReference type="ChEBI" id="CHEBI:57540"/>
    </ligand>
</feature>
<comment type="similarity">
    <text evidence="1 7">Belongs to the LDH/MDH superfamily. MDH type 2 family.</text>
</comment>
<proteinExistence type="inferred from homology"/>
<dbReference type="Proteomes" id="UP000563898">
    <property type="component" value="Unassembled WGS sequence"/>
</dbReference>
<keyword evidence="5 7" id="KW-0520">NAD</keyword>
<dbReference type="GO" id="GO:0006108">
    <property type="term" value="P:malate metabolic process"/>
    <property type="evidence" value="ECO:0007669"/>
    <property type="project" value="InterPro"/>
</dbReference>
<feature type="binding site" evidence="7 9">
    <location>
        <position position="133"/>
    </location>
    <ligand>
        <name>substrate</name>
    </ligand>
</feature>
<evidence type="ECO:0000256" key="3">
    <source>
        <dbReference type="ARBA" id="ARBA00020382"/>
    </source>
</evidence>
<dbReference type="SUPFAM" id="SSF56327">
    <property type="entry name" value="LDH C-terminal domain-like"/>
    <property type="match status" value="1"/>
</dbReference>
<comment type="function">
    <text evidence="7">Catalyzes the reversible oxidation of malate to oxaloacetate.</text>
</comment>
<dbReference type="HAMAP" id="MF_01517">
    <property type="entry name" value="Malate_dehydrog_2"/>
    <property type="match status" value="1"/>
</dbReference>
<dbReference type="SUPFAM" id="SSF51735">
    <property type="entry name" value="NAD(P)-binding Rossmann-fold domains"/>
    <property type="match status" value="1"/>
</dbReference>
<dbReference type="PANTHER" id="PTHR23382">
    <property type="entry name" value="MALATE DEHYDROGENASE"/>
    <property type="match status" value="1"/>
</dbReference>
<feature type="binding site" evidence="7">
    <location>
        <position position="114"/>
    </location>
    <ligand>
        <name>NAD(+)</name>
        <dbReference type="ChEBI" id="CHEBI:57540"/>
    </ligand>
</feature>
<dbReference type="InterPro" id="IPR022383">
    <property type="entry name" value="Lactate/malate_DH_C"/>
</dbReference>
<dbReference type="NCBIfam" id="TIGR01759">
    <property type="entry name" value="MalateDH-SF1"/>
    <property type="match status" value="1"/>
</dbReference>
<feature type="active site" description="Proton acceptor" evidence="7 8">
    <location>
        <position position="189"/>
    </location>
</feature>
<evidence type="ECO:0000256" key="4">
    <source>
        <dbReference type="ARBA" id="ARBA00023002"/>
    </source>
</evidence>
<feature type="binding site" evidence="7 9">
    <location>
        <position position="164"/>
    </location>
    <ligand>
        <name>substrate</name>
    </ligand>
</feature>